<dbReference type="PRINTS" id="PR00344">
    <property type="entry name" value="BCTRLSENSOR"/>
</dbReference>
<comment type="catalytic activity">
    <reaction evidence="1">
        <text>ATP + protein L-histidine = ADP + protein N-phospho-L-histidine.</text>
        <dbReference type="EC" id="2.7.13.3"/>
    </reaction>
</comment>
<evidence type="ECO:0000259" key="11">
    <source>
        <dbReference type="PROSITE" id="PS50109"/>
    </source>
</evidence>
<dbReference type="KEGG" id="smax:FJR03_07905"/>
<protein>
    <recommendedName>
        <fullName evidence="3">histidine kinase</fullName>
        <ecNumber evidence="3">2.7.13.3</ecNumber>
    </recommendedName>
</protein>
<evidence type="ECO:0000256" key="2">
    <source>
        <dbReference type="ARBA" id="ARBA00004370"/>
    </source>
</evidence>
<sequence length="431" mass="48594">MSRQQSIRKNFLVQLLISSASLILIFSSLLYFYIEKSIYDEKRDELIHYAQNISNYKAVYDFGELPDSFLSLNIEVISLISPTDQIDVYEKTSGNKTYLTLIYPFDTKQNVYLKLVKDVSPTKKLLKKIVNYIFIINIAGFLLVILYAIALSKMLASPIKKLSQDLANMNEHLMKPIQMDEIPQEFAPLAGTINHLIARIQNFVKYQKELFIGTAHELKTPLAVIKLKNQVTLIKKRSAEEYIEAINTTNKTIDEMNVIVSNILNIGRQEGAQLDQPQEVDVIELLKQKANDFQLLAENEGKRLEINFAPDVFMATLQVGLLNQIIQNFLQNALKFTPQEKKVILRSSQDDYGLLIEVIDEGCGIDESVDLFAPFKRQGNKSGVGLGLFLAKSAADALGAKIKLENRDDGVDGTKATLQLNSQLSCIIPQK</sequence>
<dbReference type="Pfam" id="PF00512">
    <property type="entry name" value="HisKA"/>
    <property type="match status" value="1"/>
</dbReference>
<name>A0A7M1AYN5_9BACT</name>
<proteinExistence type="predicted"/>
<keyword evidence="6 10" id="KW-0812">Transmembrane</keyword>
<dbReference type="Gene3D" id="1.10.287.130">
    <property type="match status" value="1"/>
</dbReference>
<dbReference type="InterPro" id="IPR036097">
    <property type="entry name" value="HisK_dim/P_sf"/>
</dbReference>
<accession>A0A7M1AYN5</accession>
<dbReference type="EC" id="2.7.13.3" evidence="3"/>
<dbReference type="InterPro" id="IPR036890">
    <property type="entry name" value="HATPase_C_sf"/>
</dbReference>
<evidence type="ECO:0000256" key="1">
    <source>
        <dbReference type="ARBA" id="ARBA00000085"/>
    </source>
</evidence>
<organism evidence="12 13">
    <name type="scientific">Sulfurimonas marina</name>
    <dbReference type="NCBI Taxonomy" id="2590551"/>
    <lineage>
        <taxon>Bacteria</taxon>
        <taxon>Pseudomonadati</taxon>
        <taxon>Campylobacterota</taxon>
        <taxon>Epsilonproteobacteria</taxon>
        <taxon>Campylobacterales</taxon>
        <taxon>Sulfurimonadaceae</taxon>
        <taxon>Sulfurimonas</taxon>
    </lineage>
</organism>
<feature type="domain" description="Histidine kinase" evidence="11">
    <location>
        <begin position="213"/>
        <end position="424"/>
    </location>
</feature>
<evidence type="ECO:0000256" key="8">
    <source>
        <dbReference type="ARBA" id="ARBA00022989"/>
    </source>
</evidence>
<feature type="transmembrane region" description="Helical" evidence="10">
    <location>
        <begin position="12"/>
        <end position="34"/>
    </location>
</feature>
<dbReference type="PANTHER" id="PTHR45436">
    <property type="entry name" value="SENSOR HISTIDINE KINASE YKOH"/>
    <property type="match status" value="1"/>
</dbReference>
<keyword evidence="13" id="KW-1185">Reference proteome</keyword>
<evidence type="ECO:0000256" key="6">
    <source>
        <dbReference type="ARBA" id="ARBA00022692"/>
    </source>
</evidence>
<dbReference type="SMART" id="SM00387">
    <property type="entry name" value="HATPase_c"/>
    <property type="match status" value="1"/>
</dbReference>
<dbReference type="InterPro" id="IPR005467">
    <property type="entry name" value="His_kinase_dom"/>
</dbReference>
<dbReference type="Gene3D" id="3.30.565.10">
    <property type="entry name" value="Histidine kinase-like ATPase, C-terminal domain"/>
    <property type="match status" value="1"/>
</dbReference>
<evidence type="ECO:0000256" key="5">
    <source>
        <dbReference type="ARBA" id="ARBA00022679"/>
    </source>
</evidence>
<evidence type="ECO:0000256" key="3">
    <source>
        <dbReference type="ARBA" id="ARBA00012438"/>
    </source>
</evidence>
<dbReference type="CDD" id="cd00082">
    <property type="entry name" value="HisKA"/>
    <property type="match status" value="1"/>
</dbReference>
<comment type="subcellular location">
    <subcellularLocation>
        <location evidence="2">Membrane</location>
    </subcellularLocation>
</comment>
<dbReference type="Pfam" id="PF02518">
    <property type="entry name" value="HATPase_c"/>
    <property type="match status" value="1"/>
</dbReference>
<dbReference type="SUPFAM" id="SSF47384">
    <property type="entry name" value="Homodimeric domain of signal transducing histidine kinase"/>
    <property type="match status" value="1"/>
</dbReference>
<keyword evidence="7 12" id="KW-0418">Kinase</keyword>
<dbReference type="PROSITE" id="PS50109">
    <property type="entry name" value="HIS_KIN"/>
    <property type="match status" value="1"/>
</dbReference>
<dbReference type="PANTHER" id="PTHR45436:SF5">
    <property type="entry name" value="SENSOR HISTIDINE KINASE TRCS"/>
    <property type="match status" value="1"/>
</dbReference>
<evidence type="ECO:0000256" key="4">
    <source>
        <dbReference type="ARBA" id="ARBA00022553"/>
    </source>
</evidence>
<dbReference type="AlphaFoldDB" id="A0A7M1AYN5"/>
<gene>
    <name evidence="12" type="ORF">FJR03_07905</name>
</gene>
<evidence type="ECO:0000256" key="7">
    <source>
        <dbReference type="ARBA" id="ARBA00022777"/>
    </source>
</evidence>
<feature type="transmembrane region" description="Helical" evidence="10">
    <location>
        <begin position="129"/>
        <end position="151"/>
    </location>
</feature>
<evidence type="ECO:0000313" key="12">
    <source>
        <dbReference type="EMBL" id="QOP41668.1"/>
    </source>
</evidence>
<keyword evidence="5" id="KW-0808">Transferase</keyword>
<dbReference type="InterPro" id="IPR003661">
    <property type="entry name" value="HisK_dim/P_dom"/>
</dbReference>
<dbReference type="InterPro" id="IPR003594">
    <property type="entry name" value="HATPase_dom"/>
</dbReference>
<dbReference type="GO" id="GO:0000155">
    <property type="term" value="F:phosphorelay sensor kinase activity"/>
    <property type="evidence" value="ECO:0007669"/>
    <property type="project" value="InterPro"/>
</dbReference>
<keyword evidence="4" id="KW-0597">Phosphoprotein</keyword>
<dbReference type="InterPro" id="IPR050428">
    <property type="entry name" value="TCS_sensor_his_kinase"/>
</dbReference>
<keyword evidence="8 10" id="KW-1133">Transmembrane helix</keyword>
<dbReference type="EMBL" id="CP041165">
    <property type="protein sequence ID" value="QOP41668.1"/>
    <property type="molecule type" value="Genomic_DNA"/>
</dbReference>
<evidence type="ECO:0000256" key="9">
    <source>
        <dbReference type="ARBA" id="ARBA00023136"/>
    </source>
</evidence>
<dbReference type="GO" id="GO:0016020">
    <property type="term" value="C:membrane"/>
    <property type="evidence" value="ECO:0007669"/>
    <property type="project" value="UniProtKB-SubCell"/>
</dbReference>
<evidence type="ECO:0000256" key="10">
    <source>
        <dbReference type="SAM" id="Phobius"/>
    </source>
</evidence>
<dbReference type="InterPro" id="IPR004358">
    <property type="entry name" value="Sig_transdc_His_kin-like_C"/>
</dbReference>
<dbReference type="SUPFAM" id="SSF55874">
    <property type="entry name" value="ATPase domain of HSP90 chaperone/DNA topoisomerase II/histidine kinase"/>
    <property type="match status" value="1"/>
</dbReference>
<reference evidence="12 13" key="1">
    <citation type="submission" date="2019-06" db="EMBL/GenBank/DDBJ databases">
        <title>Sulfurimonas gotlandica sp. nov., a chemoautotrophic and psychrotolerant epsilonproteobacterium isolated from a pelagic redoxcline, and an emended description of the genus Sulfurimonas.</title>
        <authorList>
            <person name="Wang S."/>
            <person name="Jiang L."/>
            <person name="Shao Z."/>
        </authorList>
    </citation>
    <scope>NUCLEOTIDE SEQUENCE [LARGE SCALE GENOMIC DNA]</scope>
    <source>
        <strain evidence="12 13">B2</strain>
    </source>
</reference>
<dbReference type="RefSeq" id="WP_193112986.1">
    <property type="nucleotide sequence ID" value="NZ_CP041165.1"/>
</dbReference>
<dbReference type="Gene3D" id="6.10.340.10">
    <property type="match status" value="1"/>
</dbReference>
<keyword evidence="9 10" id="KW-0472">Membrane</keyword>
<dbReference type="SMART" id="SM00388">
    <property type="entry name" value="HisKA"/>
    <property type="match status" value="1"/>
</dbReference>
<evidence type="ECO:0000313" key="13">
    <source>
        <dbReference type="Proteomes" id="UP000593910"/>
    </source>
</evidence>
<dbReference type="Proteomes" id="UP000593910">
    <property type="component" value="Chromosome"/>
</dbReference>